<accession>A0A101LUE5</accession>
<reference evidence="1" key="1">
    <citation type="journal article" date="2015" name="Genome Biol. Evol.">
        <title>Organellar Genomes of White Spruce (Picea glauca): Assembly and Annotation.</title>
        <authorList>
            <person name="Jackman S.D."/>
            <person name="Warren R.L."/>
            <person name="Gibb E.A."/>
            <person name="Vandervalk B.P."/>
            <person name="Mohamadi H."/>
            <person name="Chu J."/>
            <person name="Raymond A."/>
            <person name="Pleasance S."/>
            <person name="Coope R."/>
            <person name="Wildung M.R."/>
            <person name="Ritland C.E."/>
            <person name="Bousquet J."/>
            <person name="Jones S.J."/>
            <person name="Bohlmann J."/>
            <person name="Birol I."/>
        </authorList>
    </citation>
    <scope>NUCLEOTIDE SEQUENCE [LARGE SCALE GENOMIC DNA]</scope>
    <source>
        <tissue evidence="1">Flushing bud</tissue>
    </source>
</reference>
<sequence>MSSLLLAIIHVTRGFYGQVPCYIQVPRISIEPTRSDGTTEPTLLFAGHQSNTTVGLKPCSQKNESAYARIIEATRRLMLPHP</sequence>
<dbReference type="EMBL" id="LKAM01000018">
    <property type="protein sequence ID" value="KUM45542.1"/>
    <property type="molecule type" value="Genomic_DNA"/>
</dbReference>
<protein>
    <submittedName>
        <fullName evidence="1">Uncharacterized protein</fullName>
    </submittedName>
</protein>
<dbReference type="AlphaFoldDB" id="A0A101LUE5"/>
<geneLocation type="mitochondrion" evidence="1"/>
<keyword evidence="1" id="KW-0496">Mitochondrion</keyword>
<evidence type="ECO:0000313" key="1">
    <source>
        <dbReference type="EMBL" id="KUM45542.1"/>
    </source>
</evidence>
<proteinExistence type="predicted"/>
<comment type="caution">
    <text evidence="1">The sequence shown here is derived from an EMBL/GenBank/DDBJ whole genome shotgun (WGS) entry which is preliminary data.</text>
</comment>
<gene>
    <name evidence="1" type="ORF">ABT39_MTgene2644</name>
</gene>
<organism evidence="1">
    <name type="scientific">Picea glauca</name>
    <name type="common">White spruce</name>
    <name type="synonym">Pinus glauca</name>
    <dbReference type="NCBI Taxonomy" id="3330"/>
    <lineage>
        <taxon>Eukaryota</taxon>
        <taxon>Viridiplantae</taxon>
        <taxon>Streptophyta</taxon>
        <taxon>Embryophyta</taxon>
        <taxon>Tracheophyta</taxon>
        <taxon>Spermatophyta</taxon>
        <taxon>Pinopsida</taxon>
        <taxon>Pinidae</taxon>
        <taxon>Conifers I</taxon>
        <taxon>Pinales</taxon>
        <taxon>Pinaceae</taxon>
        <taxon>Picea</taxon>
    </lineage>
</organism>
<name>A0A101LUE5_PICGL</name>